<dbReference type="GO" id="GO:0007338">
    <property type="term" value="P:single fertilization"/>
    <property type="evidence" value="ECO:0007669"/>
    <property type="project" value="TreeGrafter"/>
</dbReference>
<dbReference type="Proteomes" id="UP000054776">
    <property type="component" value="Unassembled WGS sequence"/>
</dbReference>
<reference evidence="6 7" key="1">
    <citation type="submission" date="2015-01" db="EMBL/GenBank/DDBJ databases">
        <title>Evolution of Trichinella species and genotypes.</title>
        <authorList>
            <person name="Korhonen P.K."/>
            <person name="Edoardo P."/>
            <person name="Giuseppe L.R."/>
            <person name="Gasser R.B."/>
        </authorList>
    </citation>
    <scope>NUCLEOTIDE SEQUENCE [LARGE SCALE GENOMIC DNA]</scope>
    <source>
        <strain evidence="6">ISS3</strain>
    </source>
</reference>
<feature type="region of interest" description="Disordered" evidence="4">
    <location>
        <begin position="655"/>
        <end position="681"/>
    </location>
</feature>
<dbReference type="GO" id="GO:0006338">
    <property type="term" value="P:chromatin remodeling"/>
    <property type="evidence" value="ECO:0007669"/>
    <property type="project" value="InterPro"/>
</dbReference>
<dbReference type="Gene3D" id="1.20.920.10">
    <property type="entry name" value="Bromodomain-like"/>
    <property type="match status" value="1"/>
</dbReference>
<keyword evidence="1 2" id="KW-0103">Bromodomain</keyword>
<dbReference type="InParanoid" id="A0A0V1B7G3"/>
<proteinExistence type="predicted"/>
<feature type="domain" description="Bromo" evidence="5">
    <location>
        <begin position="765"/>
        <end position="856"/>
    </location>
</feature>
<keyword evidence="3" id="KW-0175">Coiled coil</keyword>
<dbReference type="PANTHER" id="PTHR47092">
    <property type="entry name" value="CAT EYE SYNDROME CRITICAL REGION PROTEIN 2"/>
    <property type="match status" value="1"/>
</dbReference>
<feature type="region of interest" description="Disordered" evidence="4">
    <location>
        <begin position="1278"/>
        <end position="1308"/>
    </location>
</feature>
<dbReference type="EMBL" id="JYDH01000090">
    <property type="protein sequence ID" value="KRY32936.1"/>
    <property type="molecule type" value="Genomic_DNA"/>
</dbReference>
<name>A0A0V1B7G3_TRISP</name>
<evidence type="ECO:0000259" key="5">
    <source>
        <dbReference type="PROSITE" id="PS50014"/>
    </source>
</evidence>
<feature type="region of interest" description="Disordered" evidence="4">
    <location>
        <begin position="179"/>
        <end position="273"/>
    </location>
</feature>
<dbReference type="SMART" id="SM00297">
    <property type="entry name" value="BROMO"/>
    <property type="match status" value="1"/>
</dbReference>
<feature type="compositionally biased region" description="Acidic residues" evidence="4">
    <location>
        <begin position="238"/>
        <end position="258"/>
    </location>
</feature>
<sequence length="1308" mass="148562">MKEEVKTYWELPAIAHFCSLFRIYFKLEEFDIETLEKAFLLDEEFRGTGKYSTLILDIMMKLMKGLNSRRDVTMFDFNKILHRIFSWGWEAAGYGCNPFGPDPSSANFHDLPLYARIKIVYTLCELRLLKSDIESMFKDINSDCLRLLPLGEDRNGITYWYFYGTRLYGEYPDLTVKIRPEKSKKRGRPKRKEERIKTNSQKTNNSNKRRRSKRNKGQKLRRSLRHSTVAEQHSESESVPEEVSDYEGSDHENTDEETSFGSTKRDRNSSETSQTEYYAIYIQEQKDFAKIWLYSFVKFCIFLYAFKMNGERKYLMMFMNGLSFRESAPVYPRVGAVLRTTASTSKDVDDEGETNSLNDMVHCTYNSDYDDSNVGMDDNEVEYGNVHNVSGAGSGESSVVVKEEPVDEQSLLKLENLQAVKNCWDPNNVVIKKETAEQEVKINLDDFHAQSTFSCNVDLPSEISRTTDTACERTENKNEATKDSCREETKTAVVNEEKNRPNVKETSCAVANNNNNNQAWNQPSLIPPTRTRWFVKCDTMQDWHDFVNTLAKSSYANERHLHSLLSENFLSEIESFFIQKNQPSQIEVQQSLLNVASHYETNPIIEEAYEPEEEVVYYFFDNWEAVEGDFFLFFKKKQISEVSRQLRPRVRTVRLDDGDGSAESGDEEGGVKNTSSMSREMRYKQREIEKEKGEKLRERAKEERARRLELRLKRQELLAEGRDLSEDVLGRAASSVNYAYTNELDIQMELEHMYGQLEKLIDSFKESPDAWPFLEPVTEDIAPGYFQKIKVFILFLNCNFVMEKWTIKCKENPMDLHTIEAKLYSREYRNKIEFIEDVNAMLINCLEFNGLKNGAFEFFLLFKKSSSVVIVVLDYTKMAQRLERTFIRLWKRYFPPSRSADYDDTYEDELTCVSMLGVLDRKIKDLVQEEMAVLRKTFESEANSRKSLDGAGNSVHRGRKRPLGRDSSGPPLLERHIVPSSGSSSFRMPILPKLGPKTTPSALKLANPLSSSVTLMFSASEGNRFVRISTPQQVKPSQANVDAIIPLLKMYIPAMPVGYTSVIVYNSEEEIPKSDTPCIEISNIICQQSSLPKQAIKVNSKLFIKFSLDRPNERILISSVGTPGGGRVLLRPSAIRKEDAVKLQAGTSKLPATRIHCLPAVRTVSSSFGQSDTDKKYNQASSTSLQTTDSKVSVAPVIQVSATHGVRSVGQKLILLQSNPLVIRDNAAVVNNNSNSSVNFTSEAASAITLRTGETKPTTANVSGVRLIQIVPPRSMATDSGALLKPGASTTTSGSEPVSNKGTTSEIS</sequence>
<organism evidence="6 7">
    <name type="scientific">Trichinella spiralis</name>
    <name type="common">Trichina worm</name>
    <dbReference type="NCBI Taxonomy" id="6334"/>
    <lineage>
        <taxon>Eukaryota</taxon>
        <taxon>Metazoa</taxon>
        <taxon>Ecdysozoa</taxon>
        <taxon>Nematoda</taxon>
        <taxon>Enoplea</taxon>
        <taxon>Dorylaimia</taxon>
        <taxon>Trichinellida</taxon>
        <taxon>Trichinellidae</taxon>
        <taxon>Trichinella</taxon>
    </lineage>
</organism>
<feature type="compositionally biased region" description="Acidic residues" evidence="4">
    <location>
        <begin position="658"/>
        <end position="668"/>
    </location>
</feature>
<keyword evidence="7" id="KW-1185">Reference proteome</keyword>
<dbReference type="STRING" id="6334.A0A0V1B7G3"/>
<gene>
    <name evidence="6" type="primary">CECR2</name>
    <name evidence="6" type="ORF">T01_5473</name>
</gene>
<evidence type="ECO:0000313" key="7">
    <source>
        <dbReference type="Proteomes" id="UP000054776"/>
    </source>
</evidence>
<dbReference type="GO" id="GO:0090537">
    <property type="term" value="C:CERF complex"/>
    <property type="evidence" value="ECO:0007669"/>
    <property type="project" value="InterPro"/>
</dbReference>
<feature type="region of interest" description="Disordered" evidence="4">
    <location>
        <begin position="944"/>
        <end position="984"/>
    </location>
</feature>
<dbReference type="Pfam" id="PF00439">
    <property type="entry name" value="Bromodomain"/>
    <property type="match status" value="1"/>
</dbReference>
<protein>
    <submittedName>
        <fullName evidence="6">Cat eye syndrome critical region protein 2</fullName>
    </submittedName>
</protein>
<evidence type="ECO:0000313" key="6">
    <source>
        <dbReference type="EMBL" id="KRY32936.1"/>
    </source>
</evidence>
<accession>A0A0V1B7G3</accession>
<dbReference type="InterPro" id="IPR036427">
    <property type="entry name" value="Bromodomain-like_sf"/>
</dbReference>
<dbReference type="InterPro" id="IPR029614">
    <property type="entry name" value="CECR2"/>
</dbReference>
<dbReference type="PRINTS" id="PR00503">
    <property type="entry name" value="BROMODOMAIN"/>
</dbReference>
<evidence type="ECO:0000256" key="4">
    <source>
        <dbReference type="SAM" id="MobiDB-lite"/>
    </source>
</evidence>
<comment type="caution">
    <text evidence="6">The sequence shown here is derived from an EMBL/GenBank/DDBJ whole genome shotgun (WGS) entry which is preliminary data.</text>
</comment>
<feature type="coiled-coil region" evidence="3">
    <location>
        <begin position="683"/>
        <end position="720"/>
    </location>
</feature>
<feature type="compositionally biased region" description="Basic residues" evidence="4">
    <location>
        <begin position="207"/>
        <end position="225"/>
    </location>
</feature>
<dbReference type="eggNOG" id="KOG1472">
    <property type="taxonomic scope" value="Eukaryota"/>
</dbReference>
<dbReference type="InterPro" id="IPR001487">
    <property type="entry name" value="Bromodomain"/>
</dbReference>
<feature type="compositionally biased region" description="Polar residues" evidence="4">
    <location>
        <begin position="1288"/>
        <end position="1308"/>
    </location>
</feature>
<evidence type="ECO:0000256" key="1">
    <source>
        <dbReference type="ARBA" id="ARBA00023117"/>
    </source>
</evidence>
<evidence type="ECO:0000256" key="2">
    <source>
        <dbReference type="PROSITE-ProRule" id="PRU00035"/>
    </source>
</evidence>
<dbReference type="SUPFAM" id="SSF47370">
    <property type="entry name" value="Bromodomain"/>
    <property type="match status" value="1"/>
</dbReference>
<dbReference type="OrthoDB" id="10055895at2759"/>
<evidence type="ECO:0000256" key="3">
    <source>
        <dbReference type="SAM" id="Coils"/>
    </source>
</evidence>
<feature type="region of interest" description="Disordered" evidence="4">
    <location>
        <begin position="1166"/>
        <end position="1185"/>
    </location>
</feature>
<dbReference type="PANTHER" id="PTHR47092:SF1">
    <property type="entry name" value="CHROMATIN REMODELING REGULATOR CECR2"/>
    <property type="match status" value="1"/>
</dbReference>
<dbReference type="PROSITE" id="PS50014">
    <property type="entry name" value="BROMODOMAIN_2"/>
    <property type="match status" value="1"/>
</dbReference>